<evidence type="ECO:0000256" key="3">
    <source>
        <dbReference type="ARBA" id="ARBA00022676"/>
    </source>
</evidence>
<dbReference type="PANTHER" id="PTHR11214">
    <property type="entry name" value="BETA-1,3-N-ACETYLGLUCOSAMINYLTRANSFERASE"/>
    <property type="match status" value="1"/>
</dbReference>
<keyword evidence="7" id="KW-1133">Transmembrane helix</keyword>
<keyword evidence="4" id="KW-0808">Transferase</keyword>
<dbReference type="FunFam" id="3.90.550.50:FF:000001">
    <property type="entry name" value="Hexosyltransferase"/>
    <property type="match status" value="1"/>
</dbReference>
<reference evidence="11" key="3">
    <citation type="submission" date="2023-05" db="EMBL/GenBank/DDBJ databases">
        <authorList>
            <person name="Smith C.H."/>
        </authorList>
    </citation>
    <scope>NUCLEOTIDE SEQUENCE</scope>
    <source>
        <strain evidence="11">CHS0354</strain>
        <tissue evidence="11">Mantle</tissue>
    </source>
</reference>
<comment type="similarity">
    <text evidence="2">Belongs to the glycosyltransferase 31 family.</text>
</comment>
<comment type="subcellular location">
    <subcellularLocation>
        <location evidence="1">Golgi apparatus membrane</location>
        <topology evidence="1">Single-pass type II membrane protein</topology>
    </subcellularLocation>
</comment>
<reference evidence="11" key="2">
    <citation type="journal article" date="2021" name="Genome Biol. Evol.">
        <title>Developing a high-quality reference genome for a parasitic bivalve with doubly uniparental inheritance (Bivalvia: Unionida).</title>
        <authorList>
            <person name="Smith C.H."/>
        </authorList>
    </citation>
    <scope>NUCLEOTIDE SEQUENCE</scope>
    <source>
        <strain evidence="11">CHS0354</strain>
        <tissue evidence="11">Mantle</tissue>
    </source>
</reference>
<keyword evidence="3" id="KW-0328">Glycosyltransferase</keyword>
<sequence length="536" mass="61873">MRSHYLVRPHLTSINVHKDLYCKMHELNTSSGTKTTGVPEVLRRPKPHLGLHRRIGRQFTLKLVIRRPKNILSLFHLLILPLLFDLPKTLDCEPLFGRRSLPFLQEYCQVDCVRHLEPFFCGVITDVVLSTHFCNHRSCYHQHIDNDISLPGVAFLQTIGWLQNIDTGLQKTLFLDGSVHISRSQLVHIIKETFIRSTEHNSSSFKEVSTTVTISIKSVLSAKEFVITKSVNESIMKIYARSWDKVITPYASKYMIDGRNICSVLPLPSLLIFVLSLPKAKEERQAIRKTWGSVANRSHVFFNMSTKIVFVLGRMADAGILQVLQDESNEYKDMVQIDFIESRYNLTRKMMHGLRWVKTYCKSIKYILKADDDTFINVARLSDYLLRDADINNDTIHGFMYRTGGTVLREGKYAVKEEELPSPRYPPYVSGTAYILPYNVISNMLDLAERLPYCPVDDAFVTGVLRVILDIKIKHTDNFTDMFQYHYNPCKFQSQIAVTNINTECMYLLWNLTTQEKDTDCERSKLYDKQICSIFG</sequence>
<dbReference type="InterPro" id="IPR002659">
    <property type="entry name" value="Glyco_trans_31"/>
</dbReference>
<evidence type="ECO:0000256" key="4">
    <source>
        <dbReference type="ARBA" id="ARBA00022679"/>
    </source>
</evidence>
<evidence type="ECO:0000256" key="9">
    <source>
        <dbReference type="ARBA" id="ARBA00023136"/>
    </source>
</evidence>
<keyword evidence="10" id="KW-0325">Glycoprotein</keyword>
<dbReference type="AlphaFoldDB" id="A0AAE0VHD4"/>
<evidence type="ECO:0000256" key="10">
    <source>
        <dbReference type="ARBA" id="ARBA00023180"/>
    </source>
</evidence>
<dbReference type="Gene3D" id="3.90.550.50">
    <property type="match status" value="1"/>
</dbReference>
<accession>A0AAE0VHD4</accession>
<keyword evidence="6" id="KW-0735">Signal-anchor</keyword>
<dbReference type="EMBL" id="JAEAOA010002274">
    <property type="protein sequence ID" value="KAK3578338.1"/>
    <property type="molecule type" value="Genomic_DNA"/>
</dbReference>
<evidence type="ECO:0000256" key="2">
    <source>
        <dbReference type="ARBA" id="ARBA00008661"/>
    </source>
</evidence>
<evidence type="ECO:0000256" key="6">
    <source>
        <dbReference type="ARBA" id="ARBA00022968"/>
    </source>
</evidence>
<evidence type="ECO:0000256" key="8">
    <source>
        <dbReference type="ARBA" id="ARBA00023034"/>
    </source>
</evidence>
<dbReference type="PANTHER" id="PTHR11214:SF3">
    <property type="entry name" value="BETA-1,3-GALACTOSYLTRANSFERASE 6"/>
    <property type="match status" value="1"/>
</dbReference>
<evidence type="ECO:0000256" key="1">
    <source>
        <dbReference type="ARBA" id="ARBA00004323"/>
    </source>
</evidence>
<evidence type="ECO:0000256" key="5">
    <source>
        <dbReference type="ARBA" id="ARBA00022692"/>
    </source>
</evidence>
<evidence type="ECO:0008006" key="13">
    <source>
        <dbReference type="Google" id="ProtNLM"/>
    </source>
</evidence>
<dbReference type="Pfam" id="PF01762">
    <property type="entry name" value="Galactosyl_T"/>
    <property type="match status" value="1"/>
</dbReference>
<proteinExistence type="inferred from homology"/>
<dbReference type="Proteomes" id="UP001195483">
    <property type="component" value="Unassembled WGS sequence"/>
</dbReference>
<comment type="caution">
    <text evidence="11">The sequence shown here is derived from an EMBL/GenBank/DDBJ whole genome shotgun (WGS) entry which is preliminary data.</text>
</comment>
<keyword evidence="9" id="KW-0472">Membrane</keyword>
<keyword evidence="12" id="KW-1185">Reference proteome</keyword>
<keyword evidence="5" id="KW-0812">Transmembrane</keyword>
<evidence type="ECO:0000313" key="12">
    <source>
        <dbReference type="Proteomes" id="UP001195483"/>
    </source>
</evidence>
<dbReference type="GO" id="GO:0016758">
    <property type="term" value="F:hexosyltransferase activity"/>
    <property type="evidence" value="ECO:0007669"/>
    <property type="project" value="InterPro"/>
</dbReference>
<dbReference type="GO" id="GO:0000139">
    <property type="term" value="C:Golgi membrane"/>
    <property type="evidence" value="ECO:0007669"/>
    <property type="project" value="UniProtKB-SubCell"/>
</dbReference>
<evidence type="ECO:0000313" key="11">
    <source>
        <dbReference type="EMBL" id="KAK3578338.1"/>
    </source>
</evidence>
<dbReference type="GO" id="GO:0006493">
    <property type="term" value="P:protein O-linked glycosylation"/>
    <property type="evidence" value="ECO:0007669"/>
    <property type="project" value="TreeGrafter"/>
</dbReference>
<evidence type="ECO:0000256" key="7">
    <source>
        <dbReference type="ARBA" id="ARBA00022989"/>
    </source>
</evidence>
<organism evidence="11 12">
    <name type="scientific">Potamilus streckersoni</name>
    <dbReference type="NCBI Taxonomy" id="2493646"/>
    <lineage>
        <taxon>Eukaryota</taxon>
        <taxon>Metazoa</taxon>
        <taxon>Spiralia</taxon>
        <taxon>Lophotrochozoa</taxon>
        <taxon>Mollusca</taxon>
        <taxon>Bivalvia</taxon>
        <taxon>Autobranchia</taxon>
        <taxon>Heteroconchia</taxon>
        <taxon>Palaeoheterodonta</taxon>
        <taxon>Unionida</taxon>
        <taxon>Unionoidea</taxon>
        <taxon>Unionidae</taxon>
        <taxon>Ambleminae</taxon>
        <taxon>Lampsilini</taxon>
        <taxon>Potamilus</taxon>
    </lineage>
</organism>
<reference evidence="11" key="1">
    <citation type="journal article" date="2021" name="Genome Biol. Evol.">
        <title>A High-Quality Reference Genome for a Parasitic Bivalve with Doubly Uniparental Inheritance (Bivalvia: Unionida).</title>
        <authorList>
            <person name="Smith C.H."/>
        </authorList>
    </citation>
    <scope>NUCLEOTIDE SEQUENCE</scope>
    <source>
        <strain evidence="11">CHS0354</strain>
    </source>
</reference>
<protein>
    <recommendedName>
        <fullName evidence="13">Hexosyltransferase</fullName>
    </recommendedName>
</protein>
<gene>
    <name evidence="11" type="ORF">CHS0354_039045</name>
</gene>
<name>A0AAE0VHD4_9BIVA</name>
<keyword evidence="8" id="KW-0333">Golgi apparatus</keyword>